<reference evidence="3 4" key="1">
    <citation type="submission" date="2020-02" db="EMBL/GenBank/DDBJ databases">
        <title>Rhodobacter algicola sp. nov., isolated from microalga culture.</title>
        <authorList>
            <person name="Park C.-Y."/>
        </authorList>
    </citation>
    <scope>NUCLEOTIDE SEQUENCE [LARGE SCALE GENOMIC DNA]</scope>
    <source>
        <strain evidence="3 4">ETT8</strain>
    </source>
</reference>
<accession>A0A6B3RM97</accession>
<dbReference type="Gene3D" id="1.20.1260.10">
    <property type="match status" value="1"/>
</dbReference>
<organism evidence="3 4">
    <name type="scientific">Pseudotabrizicola algicola</name>
    <dbReference type="NCBI Taxonomy" id="2709381"/>
    <lineage>
        <taxon>Bacteria</taxon>
        <taxon>Pseudomonadati</taxon>
        <taxon>Pseudomonadota</taxon>
        <taxon>Alphaproteobacteria</taxon>
        <taxon>Rhodobacterales</taxon>
        <taxon>Paracoccaceae</taxon>
        <taxon>Pseudotabrizicola</taxon>
    </lineage>
</organism>
<evidence type="ECO:0000313" key="3">
    <source>
        <dbReference type="EMBL" id="NEX47197.1"/>
    </source>
</evidence>
<feature type="domain" description="DUF2383" evidence="2">
    <location>
        <begin position="18"/>
        <end position="124"/>
    </location>
</feature>
<name>A0A6B3RM97_9RHOB</name>
<keyword evidence="4" id="KW-1185">Reference proteome</keyword>
<dbReference type="AlphaFoldDB" id="A0A6B3RM97"/>
<comment type="caution">
    <text evidence="3">The sequence shown here is derived from an EMBL/GenBank/DDBJ whole genome shotgun (WGS) entry which is preliminary data.</text>
</comment>
<evidence type="ECO:0000256" key="1">
    <source>
        <dbReference type="SAM" id="MobiDB-lite"/>
    </source>
</evidence>
<dbReference type="InterPro" id="IPR012347">
    <property type="entry name" value="Ferritin-like"/>
</dbReference>
<sequence length="155" mass="17129">MLTPDTAHEGDAPQAAPDASEALLNVQRRTVDALVGYVKMVEKAEPEFRPVADRFRALHDRHNAALTAMLIRHGAEPDADGTFMGTVNKAVVSLRALFDEIDEDVMDSIRNGENHVMQAFDEAIIANGMPPADVTDLRDMRDEIVVLLQDTRHLD</sequence>
<evidence type="ECO:0000313" key="4">
    <source>
        <dbReference type="Proteomes" id="UP000481421"/>
    </source>
</evidence>
<feature type="compositionally biased region" description="Basic and acidic residues" evidence="1">
    <location>
        <begin position="1"/>
        <end position="11"/>
    </location>
</feature>
<dbReference type="InterPro" id="IPR019052">
    <property type="entry name" value="DUF2383"/>
</dbReference>
<evidence type="ECO:0000259" key="2">
    <source>
        <dbReference type="Pfam" id="PF09537"/>
    </source>
</evidence>
<protein>
    <submittedName>
        <fullName evidence="3">DUF2383 domain-containing protein</fullName>
    </submittedName>
</protein>
<gene>
    <name evidence="3" type="ORF">G3572_13355</name>
</gene>
<feature type="region of interest" description="Disordered" evidence="1">
    <location>
        <begin position="1"/>
        <end position="20"/>
    </location>
</feature>
<dbReference type="Pfam" id="PF09537">
    <property type="entry name" value="DUF2383"/>
    <property type="match status" value="1"/>
</dbReference>
<proteinExistence type="predicted"/>
<dbReference type="Proteomes" id="UP000481421">
    <property type="component" value="Unassembled WGS sequence"/>
</dbReference>
<dbReference type="EMBL" id="JAAIKE010000004">
    <property type="protein sequence ID" value="NEX47197.1"/>
    <property type="molecule type" value="Genomic_DNA"/>
</dbReference>